<feature type="compositionally biased region" description="Polar residues" evidence="1">
    <location>
        <begin position="121"/>
        <end position="135"/>
    </location>
</feature>
<feature type="compositionally biased region" description="Low complexity" evidence="1">
    <location>
        <begin position="105"/>
        <end position="120"/>
    </location>
</feature>
<feature type="compositionally biased region" description="Polar residues" evidence="1">
    <location>
        <begin position="89"/>
        <end position="104"/>
    </location>
</feature>
<dbReference type="EMBL" id="SEOQ01001936">
    <property type="protein sequence ID" value="TFY50225.1"/>
    <property type="molecule type" value="Genomic_DNA"/>
</dbReference>
<feature type="compositionally biased region" description="Polar residues" evidence="1">
    <location>
        <begin position="1"/>
        <end position="25"/>
    </location>
</feature>
<accession>A0A4Y9XJU7</accession>
<feature type="region of interest" description="Disordered" evidence="1">
    <location>
        <begin position="1"/>
        <end position="181"/>
    </location>
</feature>
<evidence type="ECO:0000256" key="1">
    <source>
        <dbReference type="SAM" id="MobiDB-lite"/>
    </source>
</evidence>
<organism evidence="2 3">
    <name type="scientific">Dentipellis fragilis</name>
    <dbReference type="NCBI Taxonomy" id="205917"/>
    <lineage>
        <taxon>Eukaryota</taxon>
        <taxon>Fungi</taxon>
        <taxon>Dikarya</taxon>
        <taxon>Basidiomycota</taxon>
        <taxon>Agaricomycotina</taxon>
        <taxon>Agaricomycetes</taxon>
        <taxon>Russulales</taxon>
        <taxon>Hericiaceae</taxon>
        <taxon>Dentipellis</taxon>
    </lineage>
</organism>
<dbReference type="OrthoDB" id="10018191at2759"/>
<reference evidence="2 3" key="1">
    <citation type="submission" date="2019-02" db="EMBL/GenBank/DDBJ databases">
        <title>Genome sequencing of the rare red list fungi Dentipellis fragilis.</title>
        <authorList>
            <person name="Buettner E."/>
            <person name="Kellner H."/>
        </authorList>
    </citation>
    <scope>NUCLEOTIDE SEQUENCE [LARGE SCALE GENOMIC DNA]</scope>
    <source>
        <strain evidence="2 3">DSM 105465</strain>
    </source>
</reference>
<gene>
    <name evidence="2" type="ORF">EVG20_g11644</name>
</gene>
<proteinExistence type="predicted"/>
<evidence type="ECO:0000313" key="2">
    <source>
        <dbReference type="EMBL" id="TFY50225.1"/>
    </source>
</evidence>
<sequence>MAAANKASQTRGKRSQAPSTVSSNLVDADIDQGVKQEDLQATIPMHQRPGTSTGYEGSGPDSNGLVYHPNASARTWHVQTANVDRPNSRPVNSHSFRDPSQSFRAPSAASSITASANVSSHASAPQHGQPTQSFLASRDPFELGFASDGTSRTRSDVRPGSSASRPTTASLESSDAHPRSLPPLAAVVSSSLPPSQWGGGGGSPHSRYFHFHQGQVSAQDDHQQQLAQGPLPPHTTPPALPLGVEALEWGLDPTYPFPPSMDAPSAPPSWHPSSHRQDPLQAMPETAPRLPSDTTRHFPSTRRHSPNQGPQAHPHRLPH</sequence>
<comment type="caution">
    <text evidence="2">The sequence shown here is derived from an EMBL/GenBank/DDBJ whole genome shotgun (WGS) entry which is preliminary data.</text>
</comment>
<dbReference type="Proteomes" id="UP000298327">
    <property type="component" value="Unassembled WGS sequence"/>
</dbReference>
<feature type="compositionally biased region" description="Polar residues" evidence="1">
    <location>
        <begin position="161"/>
        <end position="173"/>
    </location>
</feature>
<evidence type="ECO:0000313" key="3">
    <source>
        <dbReference type="Proteomes" id="UP000298327"/>
    </source>
</evidence>
<dbReference type="STRING" id="205917.A0A4Y9XJU7"/>
<name>A0A4Y9XJU7_9AGAM</name>
<keyword evidence="3" id="KW-1185">Reference proteome</keyword>
<dbReference type="AlphaFoldDB" id="A0A4Y9XJU7"/>
<feature type="non-terminal residue" evidence="2">
    <location>
        <position position="319"/>
    </location>
</feature>
<feature type="region of interest" description="Disordered" evidence="1">
    <location>
        <begin position="255"/>
        <end position="319"/>
    </location>
</feature>
<feature type="region of interest" description="Disordered" evidence="1">
    <location>
        <begin position="215"/>
        <end position="241"/>
    </location>
</feature>
<feature type="compositionally biased region" description="Pro residues" evidence="1">
    <location>
        <begin position="230"/>
        <end position="240"/>
    </location>
</feature>
<feature type="compositionally biased region" description="Pro residues" evidence="1">
    <location>
        <begin position="255"/>
        <end position="270"/>
    </location>
</feature>
<protein>
    <submittedName>
        <fullName evidence="2">Uncharacterized protein</fullName>
    </submittedName>
</protein>